<comment type="function">
    <text evidence="5">Catalyzes the phosphorylation of the 3'-hydroxyl group of dephosphocoenzyme A to form coenzyme A.</text>
</comment>
<dbReference type="GO" id="GO:0015937">
    <property type="term" value="P:coenzyme A biosynthetic process"/>
    <property type="evidence" value="ECO:0007669"/>
    <property type="project" value="UniProtKB-UniRule"/>
</dbReference>
<name>A0A4Y9VW32_9PROT</name>
<dbReference type="CDD" id="cd02022">
    <property type="entry name" value="DPCK"/>
    <property type="match status" value="1"/>
</dbReference>
<proteinExistence type="inferred from homology"/>
<dbReference type="EMBL" id="PQVH01000001">
    <property type="protein sequence ID" value="TFW73431.1"/>
    <property type="molecule type" value="Genomic_DNA"/>
</dbReference>
<dbReference type="GO" id="GO:0005524">
    <property type="term" value="F:ATP binding"/>
    <property type="evidence" value="ECO:0007669"/>
    <property type="project" value="UniProtKB-UniRule"/>
</dbReference>
<feature type="binding site" evidence="5">
    <location>
        <begin position="11"/>
        <end position="16"/>
    </location>
    <ligand>
        <name>ATP</name>
        <dbReference type="ChEBI" id="CHEBI:30616"/>
    </ligand>
</feature>
<dbReference type="Gene3D" id="3.40.50.300">
    <property type="entry name" value="P-loop containing nucleotide triphosphate hydrolases"/>
    <property type="match status" value="1"/>
</dbReference>
<comment type="catalytic activity">
    <reaction evidence="5">
        <text>3'-dephospho-CoA + ATP = ADP + CoA + H(+)</text>
        <dbReference type="Rhea" id="RHEA:18245"/>
        <dbReference type="ChEBI" id="CHEBI:15378"/>
        <dbReference type="ChEBI" id="CHEBI:30616"/>
        <dbReference type="ChEBI" id="CHEBI:57287"/>
        <dbReference type="ChEBI" id="CHEBI:57328"/>
        <dbReference type="ChEBI" id="CHEBI:456216"/>
        <dbReference type="EC" id="2.7.1.24"/>
    </reaction>
</comment>
<dbReference type="PANTHER" id="PTHR10695">
    <property type="entry name" value="DEPHOSPHO-COA KINASE-RELATED"/>
    <property type="match status" value="1"/>
</dbReference>
<comment type="subcellular location">
    <subcellularLocation>
        <location evidence="5">Cytoplasm</location>
    </subcellularLocation>
</comment>
<dbReference type="InterPro" id="IPR027417">
    <property type="entry name" value="P-loop_NTPase"/>
</dbReference>
<keyword evidence="8" id="KW-1185">Reference proteome</keyword>
<dbReference type="NCBIfam" id="TIGR00152">
    <property type="entry name" value="dephospho-CoA kinase"/>
    <property type="match status" value="1"/>
</dbReference>
<dbReference type="PROSITE" id="PS51219">
    <property type="entry name" value="DPCK"/>
    <property type="match status" value="1"/>
</dbReference>
<keyword evidence="5" id="KW-0808">Transferase</keyword>
<dbReference type="EC" id="2.7.1.24" evidence="5 6"/>
<dbReference type="RefSeq" id="WP_135276208.1">
    <property type="nucleotide sequence ID" value="NZ_PQVH01000001.1"/>
</dbReference>
<dbReference type="AlphaFoldDB" id="A0A4Y9VW32"/>
<dbReference type="OrthoDB" id="9812943at2"/>
<keyword evidence="4 5" id="KW-0173">Coenzyme A biosynthesis</keyword>
<evidence type="ECO:0000256" key="3">
    <source>
        <dbReference type="ARBA" id="ARBA00022840"/>
    </source>
</evidence>
<evidence type="ECO:0000313" key="8">
    <source>
        <dbReference type="Proteomes" id="UP000297706"/>
    </source>
</evidence>
<keyword evidence="5 7" id="KW-0418">Kinase</keyword>
<protein>
    <recommendedName>
        <fullName evidence="5 6">Dephospho-CoA kinase</fullName>
        <ecNumber evidence="5 6">2.7.1.24</ecNumber>
    </recommendedName>
    <alternativeName>
        <fullName evidence="5">Dephosphocoenzyme A kinase</fullName>
    </alternativeName>
</protein>
<evidence type="ECO:0000256" key="2">
    <source>
        <dbReference type="ARBA" id="ARBA00022741"/>
    </source>
</evidence>
<dbReference type="HAMAP" id="MF_00376">
    <property type="entry name" value="Dephospho_CoA_kinase"/>
    <property type="match status" value="1"/>
</dbReference>
<keyword evidence="2 5" id="KW-0547">Nucleotide-binding</keyword>
<sequence length="205" mass="22964">MYVVALTGGIGSGKSEASRHFASLGIPVVDTDVIAHALTALGSPLLNEIERIFGAHFFNDDGTLNRGKLRQHIFSDADEKAKLEQLLHPAIYEQAWQTLQNNEQNLHPSYQLLVVPLLFENKRYQSIANTTLVIDCDESLQIQRAMSRSKLSADEVKKLMLAQTSRENRRNLADAIIDNSGTVHELTEKINEFHKKLIKTCIVSK</sequence>
<dbReference type="Pfam" id="PF01121">
    <property type="entry name" value="CoaE"/>
    <property type="match status" value="1"/>
</dbReference>
<evidence type="ECO:0000256" key="6">
    <source>
        <dbReference type="NCBIfam" id="TIGR00152"/>
    </source>
</evidence>
<comment type="pathway">
    <text evidence="5">Cofactor biosynthesis; coenzyme A biosynthesis; CoA from (R)-pantothenate: step 5/5.</text>
</comment>
<dbReference type="GO" id="GO:0004140">
    <property type="term" value="F:dephospho-CoA kinase activity"/>
    <property type="evidence" value="ECO:0007669"/>
    <property type="project" value="UniProtKB-UniRule"/>
</dbReference>
<reference evidence="7 8" key="1">
    <citation type="submission" date="2018-02" db="EMBL/GenBank/DDBJ databases">
        <title>A novel lanthanide dependent methylotroph, Methylotenera sp. La3113.</title>
        <authorList>
            <person name="Lv H."/>
            <person name="Tani A."/>
        </authorList>
    </citation>
    <scope>NUCLEOTIDE SEQUENCE [LARGE SCALE GENOMIC DNA]</scope>
    <source>
        <strain evidence="7 8">La3113</strain>
    </source>
</reference>
<accession>A0A4Y9VW32</accession>
<comment type="caution">
    <text evidence="7">The sequence shown here is derived from an EMBL/GenBank/DDBJ whole genome shotgun (WGS) entry which is preliminary data.</text>
</comment>
<keyword evidence="3 5" id="KW-0067">ATP-binding</keyword>
<dbReference type="InterPro" id="IPR001977">
    <property type="entry name" value="Depp_CoAkinase"/>
</dbReference>
<evidence type="ECO:0000256" key="1">
    <source>
        <dbReference type="ARBA" id="ARBA00009018"/>
    </source>
</evidence>
<gene>
    <name evidence="5" type="primary">coaE</name>
    <name evidence="7" type="ORF">C3Y98_00680</name>
</gene>
<evidence type="ECO:0000256" key="5">
    <source>
        <dbReference type="HAMAP-Rule" id="MF_00376"/>
    </source>
</evidence>
<keyword evidence="5" id="KW-0963">Cytoplasm</keyword>
<dbReference type="PANTHER" id="PTHR10695:SF46">
    <property type="entry name" value="BIFUNCTIONAL COENZYME A SYNTHASE-RELATED"/>
    <property type="match status" value="1"/>
</dbReference>
<dbReference type="SUPFAM" id="SSF52540">
    <property type="entry name" value="P-loop containing nucleoside triphosphate hydrolases"/>
    <property type="match status" value="1"/>
</dbReference>
<comment type="similarity">
    <text evidence="1 5">Belongs to the CoaE family.</text>
</comment>
<dbReference type="UniPathway" id="UPA00241">
    <property type="reaction ID" value="UER00356"/>
</dbReference>
<evidence type="ECO:0000313" key="7">
    <source>
        <dbReference type="EMBL" id="TFW73431.1"/>
    </source>
</evidence>
<dbReference type="Proteomes" id="UP000297706">
    <property type="component" value="Unassembled WGS sequence"/>
</dbReference>
<dbReference type="GO" id="GO:0005737">
    <property type="term" value="C:cytoplasm"/>
    <property type="evidence" value="ECO:0007669"/>
    <property type="project" value="UniProtKB-SubCell"/>
</dbReference>
<evidence type="ECO:0000256" key="4">
    <source>
        <dbReference type="ARBA" id="ARBA00022993"/>
    </source>
</evidence>
<organism evidence="7 8">
    <name type="scientific">Methylotenera oryzisoli</name>
    <dbReference type="NCBI Taxonomy" id="2080758"/>
    <lineage>
        <taxon>Bacteria</taxon>
        <taxon>Pseudomonadati</taxon>
        <taxon>Pseudomonadota</taxon>
        <taxon>Betaproteobacteria</taxon>
        <taxon>Nitrosomonadales</taxon>
        <taxon>Methylophilaceae</taxon>
        <taxon>Methylotenera</taxon>
    </lineage>
</organism>